<feature type="region of interest" description="Disordered" evidence="1">
    <location>
        <begin position="1"/>
        <end position="45"/>
    </location>
</feature>
<dbReference type="EMBL" id="CAJNOL010001214">
    <property type="protein sequence ID" value="CAF1314251.1"/>
    <property type="molecule type" value="Genomic_DNA"/>
</dbReference>
<dbReference type="Proteomes" id="UP000663870">
    <property type="component" value="Unassembled WGS sequence"/>
</dbReference>
<evidence type="ECO:0000313" key="6">
    <source>
        <dbReference type="EMBL" id="CAF1339465.1"/>
    </source>
</evidence>
<evidence type="ECO:0000313" key="2">
    <source>
        <dbReference type="EMBL" id="CAF1057038.1"/>
    </source>
</evidence>
<evidence type="ECO:0000256" key="1">
    <source>
        <dbReference type="SAM" id="MobiDB-lite"/>
    </source>
</evidence>
<evidence type="ECO:0000313" key="7">
    <source>
        <dbReference type="Proteomes" id="UP000663870"/>
    </source>
</evidence>
<evidence type="ECO:0000313" key="4">
    <source>
        <dbReference type="EMBL" id="CAF1313605.1"/>
    </source>
</evidence>
<dbReference type="EMBL" id="CAJNOL010001211">
    <property type="protein sequence ID" value="CAF1313605.1"/>
    <property type="molecule type" value="Genomic_DNA"/>
</dbReference>
<reference evidence="2" key="1">
    <citation type="submission" date="2021-02" db="EMBL/GenBank/DDBJ databases">
        <authorList>
            <person name="Nowell W R."/>
        </authorList>
    </citation>
    <scope>NUCLEOTIDE SEQUENCE</scope>
</reference>
<evidence type="ECO:0000313" key="5">
    <source>
        <dbReference type="EMBL" id="CAF1314251.1"/>
    </source>
</evidence>
<comment type="caution">
    <text evidence="2">The sequence shown here is derived from an EMBL/GenBank/DDBJ whole genome shotgun (WGS) entry which is preliminary data.</text>
</comment>
<sequence length="77" mass="8487">MPSFKERFRPSRKYKKNKETSSLNTDDSASSTNASGISTNITTAGASTTIDDHTGLVSLSTYSTHYSVDYYKINPKD</sequence>
<evidence type="ECO:0000313" key="3">
    <source>
        <dbReference type="EMBL" id="CAF1106001.1"/>
    </source>
</evidence>
<dbReference type="EMBL" id="CAJNOU010002662">
    <property type="protein sequence ID" value="CAF1339465.1"/>
    <property type="molecule type" value="Genomic_DNA"/>
</dbReference>
<proteinExistence type="predicted"/>
<dbReference type="Proteomes" id="UP000663882">
    <property type="component" value="Unassembled WGS sequence"/>
</dbReference>
<organism evidence="2 8">
    <name type="scientific">Rotaria sordida</name>
    <dbReference type="NCBI Taxonomy" id="392033"/>
    <lineage>
        <taxon>Eukaryota</taxon>
        <taxon>Metazoa</taxon>
        <taxon>Spiralia</taxon>
        <taxon>Gnathifera</taxon>
        <taxon>Rotifera</taxon>
        <taxon>Eurotatoria</taxon>
        <taxon>Bdelloidea</taxon>
        <taxon>Philodinida</taxon>
        <taxon>Philodinidae</taxon>
        <taxon>Rotaria</taxon>
    </lineage>
</organism>
<dbReference type="Proteomes" id="UP000663854">
    <property type="component" value="Unassembled WGS sequence"/>
</dbReference>
<protein>
    <submittedName>
        <fullName evidence="2">Uncharacterized protein</fullName>
    </submittedName>
</protein>
<evidence type="ECO:0000313" key="8">
    <source>
        <dbReference type="Proteomes" id="UP000663882"/>
    </source>
</evidence>
<gene>
    <name evidence="4" type="ORF">JXQ802_LOCUS30157</name>
    <name evidence="5" type="ORF">JXQ802_LOCUS30190</name>
    <name evidence="3" type="ORF">PYM288_LOCUS19929</name>
    <name evidence="2" type="ORF">RFH988_LOCUS17048</name>
    <name evidence="6" type="ORF">SEV965_LOCUS28266</name>
</gene>
<keyword evidence="7" id="KW-1185">Reference proteome</keyword>
<name>A0A814L0T5_9BILA</name>
<feature type="compositionally biased region" description="Polar residues" evidence="1">
    <location>
        <begin position="20"/>
        <end position="45"/>
    </location>
</feature>
<dbReference type="EMBL" id="CAJNOH010000695">
    <property type="protein sequence ID" value="CAF1106001.1"/>
    <property type="molecule type" value="Genomic_DNA"/>
</dbReference>
<dbReference type="AlphaFoldDB" id="A0A814L0T5"/>
<dbReference type="OrthoDB" id="10054084at2759"/>
<accession>A0A814L0T5</accession>
<dbReference type="Proteomes" id="UP000663889">
    <property type="component" value="Unassembled WGS sequence"/>
</dbReference>
<dbReference type="EMBL" id="CAJNOO010000896">
    <property type="protein sequence ID" value="CAF1057038.1"/>
    <property type="molecule type" value="Genomic_DNA"/>
</dbReference>